<dbReference type="Gene3D" id="2.40.50.140">
    <property type="entry name" value="Nucleic acid-binding proteins"/>
    <property type="match status" value="1"/>
</dbReference>
<protein>
    <submittedName>
        <fullName evidence="3">Cold shock protein CspV</fullName>
    </submittedName>
</protein>
<feature type="compositionally biased region" description="Polar residues" evidence="1">
    <location>
        <begin position="17"/>
        <end position="30"/>
    </location>
</feature>
<dbReference type="InterPro" id="IPR012340">
    <property type="entry name" value="NA-bd_OB-fold"/>
</dbReference>
<dbReference type="PRINTS" id="PR00050">
    <property type="entry name" value="COLDSHOCK"/>
</dbReference>
<dbReference type="PROSITE" id="PS51857">
    <property type="entry name" value="CSD_2"/>
    <property type="match status" value="1"/>
</dbReference>
<feature type="region of interest" description="Disordered" evidence="1">
    <location>
        <begin position="1"/>
        <end position="41"/>
    </location>
</feature>
<dbReference type="InterPro" id="IPR002059">
    <property type="entry name" value="CSP_DNA-bd"/>
</dbReference>
<dbReference type="CDD" id="cd04458">
    <property type="entry name" value="CSP_CDS"/>
    <property type="match status" value="1"/>
</dbReference>
<feature type="domain" description="CSD" evidence="2">
    <location>
        <begin position="63"/>
        <end position="127"/>
    </location>
</feature>
<keyword evidence="4" id="KW-1185">Reference proteome</keyword>
<gene>
    <name evidence="3" type="primary">cspV</name>
    <name evidence="3" type="ORF">SRIMR7_00905</name>
</gene>
<evidence type="ECO:0000259" key="2">
    <source>
        <dbReference type="PROSITE" id="PS51857"/>
    </source>
</evidence>
<dbReference type="EMBL" id="CP094298">
    <property type="protein sequence ID" value="UNZ00693.1"/>
    <property type="molecule type" value="Genomic_DNA"/>
</dbReference>
<reference evidence="3 4" key="1">
    <citation type="submission" date="2022-03" db="EMBL/GenBank/DDBJ databases">
        <title>Complete genome of Streptomyces rimosus ssp. rimosus R7 (=ATCC 10970).</title>
        <authorList>
            <person name="Beganovic S."/>
            <person name="Ruckert C."/>
            <person name="Busche T."/>
            <person name="Kalinowski J."/>
            <person name="Wittmann C."/>
        </authorList>
    </citation>
    <scope>NUCLEOTIDE SEQUENCE [LARGE SCALE GENOMIC DNA]</scope>
    <source>
        <strain evidence="3 4">R7</strain>
    </source>
</reference>
<evidence type="ECO:0000313" key="4">
    <source>
        <dbReference type="Proteomes" id="UP000829494"/>
    </source>
</evidence>
<dbReference type="PANTHER" id="PTHR46565">
    <property type="entry name" value="COLD SHOCK DOMAIN PROTEIN 2"/>
    <property type="match status" value="1"/>
</dbReference>
<evidence type="ECO:0000256" key="1">
    <source>
        <dbReference type="SAM" id="MobiDB-lite"/>
    </source>
</evidence>
<sequence>MVGTGLDVPPRLGNSMGGTSTESSPPSAITSAGAPGGNGTARTAAGVCEIAGSCGIGVWGTVMVSGKVIRFDEVRGYGFVVPDHGGEDVFVHVNDLEFDKGLMAPGVKVEFVVDEGDRGPKASNVRFLEGAPGRSGGLHRSQSALSDGPFEDGVLCDTLSAQEFLDEVTELLVTGVPSMTGEQILQARQRLLKQAQSHEWVDA</sequence>
<dbReference type="Pfam" id="PF00313">
    <property type="entry name" value="CSD"/>
    <property type="match status" value="1"/>
</dbReference>
<proteinExistence type="predicted"/>
<dbReference type="SUPFAM" id="SSF50249">
    <property type="entry name" value="Nucleic acid-binding proteins"/>
    <property type="match status" value="1"/>
</dbReference>
<accession>A0ABY3YS64</accession>
<name>A0ABY3YS64_STRRM</name>
<dbReference type="PANTHER" id="PTHR46565:SF20">
    <property type="entry name" value="COLD SHOCK DOMAIN-CONTAINING PROTEIN 4"/>
    <property type="match status" value="1"/>
</dbReference>
<organism evidence="3 4">
    <name type="scientific">Streptomyces rimosus subsp. rimosus</name>
    <dbReference type="NCBI Taxonomy" id="132474"/>
    <lineage>
        <taxon>Bacteria</taxon>
        <taxon>Bacillati</taxon>
        <taxon>Actinomycetota</taxon>
        <taxon>Actinomycetes</taxon>
        <taxon>Kitasatosporales</taxon>
        <taxon>Streptomycetaceae</taxon>
        <taxon>Streptomyces</taxon>
    </lineage>
</organism>
<dbReference type="SMART" id="SM00357">
    <property type="entry name" value="CSP"/>
    <property type="match status" value="1"/>
</dbReference>
<dbReference type="InterPro" id="IPR011129">
    <property type="entry name" value="CSD"/>
</dbReference>
<evidence type="ECO:0000313" key="3">
    <source>
        <dbReference type="EMBL" id="UNZ00693.1"/>
    </source>
</evidence>
<dbReference type="Proteomes" id="UP000829494">
    <property type="component" value="Chromosome"/>
</dbReference>